<evidence type="ECO:0000256" key="1">
    <source>
        <dbReference type="SAM" id="MobiDB-lite"/>
    </source>
</evidence>
<organism evidence="2 3">
    <name type="scientific">Anatilimnocola aggregata</name>
    <dbReference type="NCBI Taxonomy" id="2528021"/>
    <lineage>
        <taxon>Bacteria</taxon>
        <taxon>Pseudomonadati</taxon>
        <taxon>Planctomycetota</taxon>
        <taxon>Planctomycetia</taxon>
        <taxon>Pirellulales</taxon>
        <taxon>Pirellulaceae</taxon>
        <taxon>Anatilimnocola</taxon>
    </lineage>
</organism>
<dbReference type="EMBL" id="CP036274">
    <property type="protein sequence ID" value="QDU27740.1"/>
    <property type="molecule type" value="Genomic_DNA"/>
</dbReference>
<sequence>MRPPGQNLSDGIHRGDVAVGIRGYHPISDTAQRDLQTFGLLSSPLFRFLGLLLRAAEGFTEADENRRRGQVNEQTDDVGRVAQIELPAGCNEQIVTEQVAESSNEQRGPPPADPDGNADCPEQGGERECIRHHRVQQPTKQHRRS</sequence>
<dbReference type="AlphaFoldDB" id="A0A517YBX5"/>
<proteinExistence type="predicted"/>
<reference evidence="2 3" key="1">
    <citation type="submission" date="2019-02" db="EMBL/GenBank/DDBJ databases">
        <title>Deep-cultivation of Planctomycetes and their phenomic and genomic characterization uncovers novel biology.</title>
        <authorList>
            <person name="Wiegand S."/>
            <person name="Jogler M."/>
            <person name="Boedeker C."/>
            <person name="Pinto D."/>
            <person name="Vollmers J."/>
            <person name="Rivas-Marin E."/>
            <person name="Kohn T."/>
            <person name="Peeters S.H."/>
            <person name="Heuer A."/>
            <person name="Rast P."/>
            <person name="Oberbeckmann S."/>
            <person name="Bunk B."/>
            <person name="Jeske O."/>
            <person name="Meyerdierks A."/>
            <person name="Storesund J.E."/>
            <person name="Kallscheuer N."/>
            <person name="Luecker S."/>
            <person name="Lage O.M."/>
            <person name="Pohl T."/>
            <person name="Merkel B.J."/>
            <person name="Hornburger P."/>
            <person name="Mueller R.-W."/>
            <person name="Bruemmer F."/>
            <person name="Labrenz M."/>
            <person name="Spormann A.M."/>
            <person name="Op den Camp H."/>
            <person name="Overmann J."/>
            <person name="Amann R."/>
            <person name="Jetten M.S.M."/>
            <person name="Mascher T."/>
            <person name="Medema M.H."/>
            <person name="Devos D.P."/>
            <person name="Kaster A.-K."/>
            <person name="Ovreas L."/>
            <person name="Rohde M."/>
            <person name="Galperin M.Y."/>
            <person name="Jogler C."/>
        </authorList>
    </citation>
    <scope>NUCLEOTIDE SEQUENCE [LARGE SCALE GENOMIC DNA]</scope>
    <source>
        <strain evidence="2 3">ETA_A8</strain>
    </source>
</reference>
<name>A0A517YBX5_9BACT</name>
<accession>A0A517YBX5</accession>
<evidence type="ECO:0000313" key="2">
    <source>
        <dbReference type="EMBL" id="QDU27740.1"/>
    </source>
</evidence>
<protein>
    <submittedName>
        <fullName evidence="2">Uncharacterized protein</fullName>
    </submittedName>
</protein>
<feature type="compositionally biased region" description="Basic residues" evidence="1">
    <location>
        <begin position="130"/>
        <end position="145"/>
    </location>
</feature>
<keyword evidence="3" id="KW-1185">Reference proteome</keyword>
<dbReference type="KEGG" id="aagg:ETAA8_28300"/>
<evidence type="ECO:0000313" key="3">
    <source>
        <dbReference type="Proteomes" id="UP000315017"/>
    </source>
</evidence>
<feature type="region of interest" description="Disordered" evidence="1">
    <location>
        <begin position="98"/>
        <end position="145"/>
    </location>
</feature>
<dbReference type="Proteomes" id="UP000315017">
    <property type="component" value="Chromosome"/>
</dbReference>
<gene>
    <name evidence="2" type="ORF">ETAA8_28300</name>
</gene>